<dbReference type="PANTHER" id="PTHR12149:SF8">
    <property type="entry name" value="PROTEIN-RIBULOSAMINE 3-KINASE"/>
    <property type="match status" value="1"/>
</dbReference>
<protein>
    <submittedName>
        <fullName evidence="1">Fructosamine-3-kinase</fullName>
    </submittedName>
</protein>
<name>A0ABV2E698_9STAP</name>
<evidence type="ECO:0000313" key="2">
    <source>
        <dbReference type="Proteomes" id="UP001549019"/>
    </source>
</evidence>
<keyword evidence="2" id="KW-1185">Reference proteome</keyword>
<proteinExistence type="predicted"/>
<sequence>MGILYFNCTATVNSTSVFGGLDKGFYDAYDEKYPLTGGAWERIRFYKLYLLMVHLVKFGSVYAGSVNETMDEILDGK</sequence>
<dbReference type="Pfam" id="PF03881">
    <property type="entry name" value="Fructosamin_kin"/>
    <property type="match status" value="1"/>
</dbReference>
<gene>
    <name evidence="1" type="ORF">ABHD89_000219</name>
</gene>
<comment type="caution">
    <text evidence="1">The sequence shown here is derived from an EMBL/GenBank/DDBJ whole genome shotgun (WGS) entry which is preliminary data.</text>
</comment>
<accession>A0ABV2E698</accession>
<dbReference type="EMBL" id="JBDZDV010000001">
    <property type="protein sequence ID" value="MET3109831.1"/>
    <property type="molecule type" value="Genomic_DNA"/>
</dbReference>
<evidence type="ECO:0000313" key="1">
    <source>
        <dbReference type="EMBL" id="MET3109831.1"/>
    </source>
</evidence>
<reference evidence="1 2" key="1">
    <citation type="submission" date="2024-05" db="EMBL/GenBank/DDBJ databases">
        <title>Genomic Encyclopedia of Type Strains, Phase IV (KMG-IV): sequencing the most valuable type-strain genomes for metagenomic binning, comparative biology and taxonomic classification.</title>
        <authorList>
            <person name="Goeker M."/>
        </authorList>
    </citation>
    <scope>NUCLEOTIDE SEQUENCE [LARGE SCALE GENOMIC DNA]</scope>
    <source>
        <strain evidence="1 2">DSM 25286</strain>
    </source>
</reference>
<dbReference type="PANTHER" id="PTHR12149">
    <property type="entry name" value="FRUCTOSAMINE 3 KINASE-RELATED PROTEIN"/>
    <property type="match status" value="1"/>
</dbReference>
<organism evidence="1 2">
    <name type="scientific">Salinicoccus halitifaciens</name>
    <dbReference type="NCBI Taxonomy" id="1073415"/>
    <lineage>
        <taxon>Bacteria</taxon>
        <taxon>Bacillati</taxon>
        <taxon>Bacillota</taxon>
        <taxon>Bacilli</taxon>
        <taxon>Bacillales</taxon>
        <taxon>Staphylococcaceae</taxon>
        <taxon>Salinicoccus</taxon>
    </lineage>
</organism>
<dbReference type="InterPro" id="IPR016477">
    <property type="entry name" value="Fructo-/Ketosamine-3-kinase"/>
</dbReference>
<dbReference type="Proteomes" id="UP001549019">
    <property type="component" value="Unassembled WGS sequence"/>
</dbReference>
<dbReference type="Gene3D" id="3.90.1200.10">
    <property type="match status" value="1"/>
</dbReference>